<dbReference type="Proteomes" id="UP000077667">
    <property type="component" value="Chromosome"/>
</dbReference>
<reference evidence="1 2" key="1">
    <citation type="submission" date="2016-05" db="EMBL/GenBank/DDBJ databases">
        <title>Niabella ginsenosidivorans BS26 whole genome sequencing.</title>
        <authorList>
            <person name="Im W.T."/>
            <person name="Siddiqi M.Z."/>
        </authorList>
    </citation>
    <scope>NUCLEOTIDE SEQUENCE [LARGE SCALE GENOMIC DNA]</scope>
    <source>
        <strain evidence="1 2">BS26</strain>
    </source>
</reference>
<evidence type="ECO:0000313" key="1">
    <source>
        <dbReference type="EMBL" id="ANH80076.1"/>
    </source>
</evidence>
<dbReference type="STRING" id="1176587.A8C56_02935"/>
<gene>
    <name evidence="1" type="ORF">A8C56_02935</name>
</gene>
<name>A0A1A9HXG3_9BACT</name>
<dbReference type="RefSeq" id="WP_067751837.1">
    <property type="nucleotide sequence ID" value="NZ_CP015772.1"/>
</dbReference>
<dbReference type="KEGG" id="nia:A8C56_02935"/>
<proteinExistence type="predicted"/>
<organism evidence="1 2">
    <name type="scientific">Niabella ginsenosidivorans</name>
    <dbReference type="NCBI Taxonomy" id="1176587"/>
    <lineage>
        <taxon>Bacteria</taxon>
        <taxon>Pseudomonadati</taxon>
        <taxon>Bacteroidota</taxon>
        <taxon>Chitinophagia</taxon>
        <taxon>Chitinophagales</taxon>
        <taxon>Chitinophagaceae</taxon>
        <taxon>Niabella</taxon>
    </lineage>
</organism>
<evidence type="ECO:0000313" key="2">
    <source>
        <dbReference type="Proteomes" id="UP000077667"/>
    </source>
</evidence>
<accession>A0A1A9HXG3</accession>
<protein>
    <submittedName>
        <fullName evidence="1">Uncharacterized protein</fullName>
    </submittedName>
</protein>
<dbReference type="EMBL" id="CP015772">
    <property type="protein sequence ID" value="ANH80076.1"/>
    <property type="molecule type" value="Genomic_DNA"/>
</dbReference>
<keyword evidence="2" id="KW-1185">Reference proteome</keyword>
<sequence>MPRKKKSEPLTDREMNLYKKLSEAYLNIANLQKTLLNVNPIPKQGVSTLEVKLCDKCANCRFQHRCPFVFPASSLVAQKEVHFCPKDADCSEFYLFVTNERIRKLSHVYCN</sequence>
<dbReference type="AlphaFoldDB" id="A0A1A9HXG3"/>